<feature type="compositionally biased region" description="Polar residues" evidence="1">
    <location>
        <begin position="99"/>
        <end position="125"/>
    </location>
</feature>
<feature type="region of interest" description="Disordered" evidence="1">
    <location>
        <begin position="99"/>
        <end position="210"/>
    </location>
</feature>
<evidence type="ECO:0000313" key="3">
    <source>
        <dbReference type="Proteomes" id="UP001174909"/>
    </source>
</evidence>
<gene>
    <name evidence="2" type="ORF">GBAR_LOCUS5901</name>
</gene>
<evidence type="ECO:0000256" key="1">
    <source>
        <dbReference type="SAM" id="MobiDB-lite"/>
    </source>
</evidence>
<reference evidence="2" key="1">
    <citation type="submission" date="2023-03" db="EMBL/GenBank/DDBJ databases">
        <authorList>
            <person name="Steffen K."/>
            <person name="Cardenas P."/>
        </authorList>
    </citation>
    <scope>NUCLEOTIDE SEQUENCE</scope>
</reference>
<comment type="caution">
    <text evidence="2">The sequence shown here is derived from an EMBL/GenBank/DDBJ whole genome shotgun (WGS) entry which is preliminary data.</text>
</comment>
<feature type="compositionally biased region" description="Low complexity" evidence="1">
    <location>
        <begin position="146"/>
        <end position="158"/>
    </location>
</feature>
<proteinExistence type="predicted"/>
<accession>A0AA35RBY0</accession>
<name>A0AA35RBY0_GEOBA</name>
<feature type="compositionally biased region" description="Low complexity" evidence="1">
    <location>
        <begin position="126"/>
        <end position="139"/>
    </location>
</feature>
<feature type="compositionally biased region" description="Low complexity" evidence="1">
    <location>
        <begin position="174"/>
        <end position="210"/>
    </location>
</feature>
<organism evidence="2 3">
    <name type="scientific">Geodia barretti</name>
    <name type="common">Barrett's horny sponge</name>
    <dbReference type="NCBI Taxonomy" id="519541"/>
    <lineage>
        <taxon>Eukaryota</taxon>
        <taxon>Metazoa</taxon>
        <taxon>Porifera</taxon>
        <taxon>Demospongiae</taxon>
        <taxon>Heteroscleromorpha</taxon>
        <taxon>Tetractinellida</taxon>
        <taxon>Astrophorina</taxon>
        <taxon>Geodiidae</taxon>
        <taxon>Geodia</taxon>
    </lineage>
</organism>
<evidence type="ECO:0000313" key="2">
    <source>
        <dbReference type="EMBL" id="CAI8008630.1"/>
    </source>
</evidence>
<dbReference type="EMBL" id="CASHTH010000877">
    <property type="protein sequence ID" value="CAI8008630.1"/>
    <property type="molecule type" value="Genomic_DNA"/>
</dbReference>
<sequence>MSFSGQHKWDSSIPICKWNDGMGRKIAEKLFQKIQKLVSGVVFLYDELDGLGFKGFAVAFHKEYAQIIATSGTVETFTPAVHEYLHALVTVAHPPPLQMPTSQTSISHKKPSSNTSISPSLVTVTSKPSSSNPPQSSLSKSRKSNPPKSSPSFSNTPKLSSSKPVFPKPVTSKPSFFNPPQSSSSMSSSSNAPQSSSSMSSSSNAPQSSS</sequence>
<feature type="non-terminal residue" evidence="2">
    <location>
        <position position="210"/>
    </location>
</feature>
<dbReference type="Proteomes" id="UP001174909">
    <property type="component" value="Unassembled WGS sequence"/>
</dbReference>
<dbReference type="AlphaFoldDB" id="A0AA35RBY0"/>
<keyword evidence="3" id="KW-1185">Reference proteome</keyword>
<protein>
    <submittedName>
        <fullName evidence="2">Uncharacterized protein</fullName>
    </submittedName>
</protein>